<feature type="active site" evidence="1">
    <location>
        <position position="79"/>
    </location>
</feature>
<dbReference type="PANTHER" id="PTHR43747">
    <property type="entry name" value="FAD-BINDING PROTEIN"/>
    <property type="match status" value="1"/>
</dbReference>
<dbReference type="RefSeq" id="WP_267093166.1">
    <property type="nucleotide sequence ID" value="NZ_CP099534.1"/>
</dbReference>
<dbReference type="FunFam" id="3.50.50.60:FF:000280">
    <property type="entry name" value="Tryptophan halogenase"/>
    <property type="match status" value="1"/>
</dbReference>
<keyword evidence="2" id="KW-0274">FAD</keyword>
<feature type="binding site" evidence="2">
    <location>
        <position position="79"/>
    </location>
    <ligand>
        <name>7-chloro-L-tryptophan</name>
        <dbReference type="ChEBI" id="CHEBI:58713"/>
    </ligand>
</feature>
<dbReference type="InterPro" id="IPR050816">
    <property type="entry name" value="Flavin-dep_Halogenase_NPB"/>
</dbReference>
<feature type="binding site" evidence="2">
    <location>
        <position position="350"/>
    </location>
    <ligand>
        <name>FAD</name>
        <dbReference type="ChEBI" id="CHEBI:57692"/>
    </ligand>
</feature>
<dbReference type="Gene3D" id="3.50.50.60">
    <property type="entry name" value="FAD/NAD(P)-binding domain"/>
    <property type="match status" value="1"/>
</dbReference>
<sequence length="505" mass="56086">MIAAPLRNLVIVGGGTAGWMAAAALARVLGPDYRITLIESEQIGIVGVGEATVPHIKAFNNLLGINEAEFVRHTQGSFKLGIEFADWQRPGTSYVHGFGTEIGHPLGLLPFQQYWFKQALAGKARPLGAYTLNTVAAKRDRFMTSATDVPPNSPLANIAYAYHFDAALYAGFLRRYAEQRGVTRREGIVEEVQLHPESGDVLSVRLASGEAIAGDLFIDCSGFRGLLIEQALHTGYHDFSHWLPCDRALAVPCAKVGPPTPYTRATARAAGWQWRIPLQHRTGNGYVYCSAHISDDEAAATLLANLDGPALADPRPLRFVTGRRKQVWNRNVIALGLASGFMEPLESTSIHLVQSGISKLLELFPREGISPVLVRRYNERIAFEFDRIRDFLLLHYHATERDDSAFWRHCRSMPITPELQETLALFRDSGRFYRNGDEMFAEISWVQVMVGQGILPRAYHPLVDQVPQADLERFMVSVEQTIGHCADAMPPHQAFIDRYCAARPA</sequence>
<dbReference type="EMBL" id="CP099534">
    <property type="protein sequence ID" value="UYK88831.1"/>
    <property type="molecule type" value="Genomic_DNA"/>
</dbReference>
<keyword evidence="2" id="KW-0547">Nucleotide-binding</keyword>
<evidence type="ECO:0000313" key="4">
    <source>
        <dbReference type="Proteomes" id="UP001164392"/>
    </source>
</evidence>
<feature type="binding site" evidence="2">
    <location>
        <position position="346"/>
    </location>
    <ligand>
        <name>L-tryptophan</name>
        <dbReference type="ChEBI" id="CHEBI:57912"/>
    </ligand>
</feature>
<keyword evidence="2" id="KW-0285">Flavoprotein</keyword>
<proteinExistence type="predicted"/>
<dbReference type="Pfam" id="PF04820">
    <property type="entry name" value="Trp_halogenase"/>
    <property type="match status" value="1"/>
</dbReference>
<dbReference type="SUPFAM" id="SSF51905">
    <property type="entry name" value="FAD/NAD(P)-binding domain"/>
    <property type="match status" value="1"/>
</dbReference>
<dbReference type="InterPro" id="IPR036188">
    <property type="entry name" value="FAD/NAD-bd_sf"/>
</dbReference>
<feature type="binding site" evidence="2">
    <location>
        <position position="337"/>
    </location>
    <ligand>
        <name>FAD</name>
        <dbReference type="ChEBI" id="CHEBI:57692"/>
    </ligand>
</feature>
<protein>
    <submittedName>
        <fullName evidence="3">Tryptophan 7-halogenase</fullName>
    </submittedName>
</protein>
<reference evidence="3" key="1">
    <citation type="submission" date="2022-06" db="EMBL/GenBank/DDBJ databases">
        <title>Dynamics of rice microbiomes reveals core vertical transmitted seed endophytes.</title>
        <authorList>
            <person name="Liao K."/>
            <person name="Zhang X."/>
        </authorList>
    </citation>
    <scope>NUCLEOTIDE SEQUENCE</scope>
    <source>
        <strain evidence="3">JR3-14</strain>
    </source>
</reference>
<gene>
    <name evidence="3" type="ORF">NG824_20610</name>
</gene>
<dbReference type="AlphaFoldDB" id="A0AA46SUK3"/>
<feature type="binding site" evidence="2">
    <location>
        <position position="189"/>
    </location>
    <ligand>
        <name>FAD</name>
        <dbReference type="ChEBI" id="CHEBI:57692"/>
    </ligand>
</feature>
<dbReference type="GO" id="GO:0004497">
    <property type="term" value="F:monooxygenase activity"/>
    <property type="evidence" value="ECO:0007669"/>
    <property type="project" value="InterPro"/>
</dbReference>
<evidence type="ECO:0000256" key="2">
    <source>
        <dbReference type="PIRSR" id="PIRSR011396-2"/>
    </source>
</evidence>
<accession>A0AA46SUK3</accession>
<dbReference type="PANTHER" id="PTHR43747:SF4">
    <property type="entry name" value="FLAVIN-DEPENDENT TRYPTOPHAN HALOGENASE"/>
    <property type="match status" value="1"/>
</dbReference>
<dbReference type="PIRSF" id="PIRSF011396">
    <property type="entry name" value="Trp_halogenase"/>
    <property type="match status" value="1"/>
</dbReference>
<dbReference type="InterPro" id="IPR033856">
    <property type="entry name" value="Trp_halogen"/>
</dbReference>
<dbReference type="Proteomes" id="UP001164392">
    <property type="component" value="Chromosome"/>
</dbReference>
<feature type="binding site" evidence="2">
    <location>
        <begin position="14"/>
        <end position="17"/>
    </location>
    <ligand>
        <name>FAD</name>
        <dbReference type="ChEBI" id="CHEBI:57692"/>
    </ligand>
</feature>
<dbReference type="GO" id="GO:0000166">
    <property type="term" value="F:nucleotide binding"/>
    <property type="evidence" value="ECO:0007669"/>
    <property type="project" value="UniProtKB-KW"/>
</dbReference>
<evidence type="ECO:0000313" key="3">
    <source>
        <dbReference type="EMBL" id="UYK88831.1"/>
    </source>
</evidence>
<dbReference type="InterPro" id="IPR006905">
    <property type="entry name" value="Flavin_halogenase"/>
</dbReference>
<organism evidence="3 4">
    <name type="scientific">Xanthomonas sacchari</name>
    <dbReference type="NCBI Taxonomy" id="56458"/>
    <lineage>
        <taxon>Bacteria</taxon>
        <taxon>Pseudomonadati</taxon>
        <taxon>Pseudomonadota</taxon>
        <taxon>Gammaproteobacteria</taxon>
        <taxon>Lysobacterales</taxon>
        <taxon>Lysobacteraceae</taxon>
        <taxon>Xanthomonas</taxon>
    </lineage>
</organism>
<evidence type="ECO:0000256" key="1">
    <source>
        <dbReference type="PIRSR" id="PIRSR011396-1"/>
    </source>
</evidence>
<name>A0AA46SUK3_9XANT</name>